<dbReference type="InterPro" id="IPR006212">
    <property type="entry name" value="Furin_repeat"/>
</dbReference>
<evidence type="ECO:0000313" key="3">
    <source>
        <dbReference type="EMBL" id="KWX13816.1"/>
    </source>
</evidence>
<dbReference type="EMBL" id="JXTI01000055">
    <property type="protein sequence ID" value="KWX13816.1"/>
    <property type="molecule type" value="Genomic_DNA"/>
</dbReference>
<proteinExistence type="predicted"/>
<sequence>MSASTDRHEIQIYQLTVQEKIRFRKYEQHLVICGLCRPLHFLERHAAGALALKKQIQRPSVQRGIMCQFTSSLGRVRGTSGLGVLLADCTRSGTMFIKILWIGCALQLARAACEDGFKPNEEETQCKTPGCKTCTNPAKDNEVCTACAENKYLTPTGQCVDKCDKLGNYYGAADRKCKECTAANCAECSTDGSCQTCSNGFYKDSAGACQKCHESCKSCSGATNADCTACSAGKALKYGDDPTKGTCGEGCVQSSESGAGKCETCGLTVEGTKYCSKCKETSEYPQNGVCATKPTGRATASCKDSNIANGVCATCADGFFKMSGGCYSTSQLPGSTVCAQTQAGGTCKTSADGYKLDGSGSLVACPSNCKVCESDSVCTTCMAGYAKTGNSCTQCTSGCATCVPDATTCTACFAGYYLSKSKCIKCDADDGSGILGVADCTACTAPTSGTGSIICYAGPAIDSPTDDPSDPSTNKSSLSTGAIAGISVAAVVVVGGLVGFLCWWFICRGKA</sequence>
<protein>
    <submittedName>
        <fullName evidence="3">Variant-specific surface protein</fullName>
    </submittedName>
</protein>
<dbReference type="VEuPathDB" id="GiardiaDB:QR46_2214"/>
<keyword evidence="1" id="KW-0472">Membrane</keyword>
<dbReference type="PANTHER" id="PTHR23275">
    <property type="entry name" value="CABRIOLET.-RELATED"/>
    <property type="match status" value="1"/>
</dbReference>
<dbReference type="SMART" id="SM00181">
    <property type="entry name" value="EGF"/>
    <property type="match status" value="4"/>
</dbReference>
<accession>A0A132NUQ7</accession>
<dbReference type="SUPFAM" id="SSF57184">
    <property type="entry name" value="Growth factor receptor domain"/>
    <property type="match status" value="3"/>
</dbReference>
<organism evidence="3 4">
    <name type="scientific">Giardia duodenalis assemblage B</name>
    <dbReference type="NCBI Taxonomy" id="1394984"/>
    <lineage>
        <taxon>Eukaryota</taxon>
        <taxon>Metamonada</taxon>
        <taxon>Diplomonadida</taxon>
        <taxon>Hexamitidae</taxon>
        <taxon>Giardiinae</taxon>
        <taxon>Giardia</taxon>
    </lineage>
</organism>
<dbReference type="InterPro" id="IPR009030">
    <property type="entry name" value="Growth_fac_rcpt_cys_sf"/>
</dbReference>
<dbReference type="Pfam" id="PF03302">
    <property type="entry name" value="VSP"/>
    <property type="match status" value="1"/>
</dbReference>
<dbReference type="AlphaFoldDB" id="A0A132NUQ7"/>
<feature type="domain" description="EGF-like" evidence="2">
    <location>
        <begin position="125"/>
        <end position="160"/>
    </location>
</feature>
<dbReference type="InterPro" id="IPR052798">
    <property type="entry name" value="Giardia_VSA"/>
</dbReference>
<dbReference type="Gene3D" id="2.10.220.10">
    <property type="entry name" value="Hormone Receptor, Insulin-like Growth Factor Receptor 1, Chain A, domain 2"/>
    <property type="match status" value="2"/>
</dbReference>
<keyword evidence="1" id="KW-1133">Transmembrane helix</keyword>
<name>A0A132NUQ7_GIAIN</name>
<gene>
    <name evidence="3" type="ORF">QR46_2214</name>
</gene>
<feature type="domain" description="EGF-like" evidence="2">
    <location>
        <begin position="364"/>
        <end position="393"/>
    </location>
</feature>
<dbReference type="InterPro" id="IPR000742">
    <property type="entry name" value="EGF"/>
</dbReference>
<evidence type="ECO:0000259" key="2">
    <source>
        <dbReference type="SMART" id="SM00181"/>
    </source>
</evidence>
<reference evidence="3 4" key="1">
    <citation type="journal article" date="2015" name="Mol. Biochem. Parasitol.">
        <title>Identification of polymorphic genes for use in assemblage B genotyping assays through comparative genomics of multiple assemblage B Giardia duodenalis isolates.</title>
        <authorList>
            <person name="Wielinga C."/>
            <person name="Thompson R.C."/>
            <person name="Monis P."/>
            <person name="Ryan U."/>
        </authorList>
    </citation>
    <scope>NUCLEOTIDE SEQUENCE [LARGE SCALE GENOMIC DNA]</scope>
    <source>
        <strain evidence="3 4">BAH15c1</strain>
    </source>
</reference>
<evidence type="ECO:0000313" key="4">
    <source>
        <dbReference type="Proteomes" id="UP000070089"/>
    </source>
</evidence>
<evidence type="ECO:0000256" key="1">
    <source>
        <dbReference type="SAM" id="Phobius"/>
    </source>
</evidence>
<dbReference type="InterPro" id="IPR005127">
    <property type="entry name" value="Giardia_VSP"/>
</dbReference>
<feature type="domain" description="EGF-like" evidence="2">
    <location>
        <begin position="179"/>
        <end position="210"/>
    </location>
</feature>
<feature type="transmembrane region" description="Helical" evidence="1">
    <location>
        <begin position="482"/>
        <end position="506"/>
    </location>
</feature>
<comment type="caution">
    <text evidence="3">The sequence shown here is derived from an EMBL/GenBank/DDBJ whole genome shotgun (WGS) entry which is preliminary data.</text>
</comment>
<keyword evidence="1" id="KW-0812">Transmembrane</keyword>
<dbReference type="PANTHER" id="PTHR23275:SF100">
    <property type="entry name" value="EGF-LIKE DOMAIN-CONTAINING PROTEIN"/>
    <property type="match status" value="1"/>
</dbReference>
<feature type="domain" description="EGF-like" evidence="2">
    <location>
        <begin position="394"/>
        <end position="424"/>
    </location>
</feature>
<dbReference type="Proteomes" id="UP000070089">
    <property type="component" value="Unassembled WGS sequence"/>
</dbReference>
<dbReference type="OrthoDB" id="19903at2759"/>
<dbReference type="SMART" id="SM00261">
    <property type="entry name" value="FU"/>
    <property type="match status" value="4"/>
</dbReference>